<feature type="binding site" evidence="6">
    <location>
        <position position="99"/>
    </location>
    <ligand>
        <name>5-phospho-alpha-D-ribose 1-diphosphate</name>
        <dbReference type="ChEBI" id="CHEBI:58017"/>
        <note>ligand shared between dimeric partners</note>
    </ligand>
</feature>
<dbReference type="RefSeq" id="WP_124978444.1">
    <property type="nucleotide sequence ID" value="NZ_BFFP01000058.1"/>
</dbReference>
<evidence type="ECO:0000313" key="8">
    <source>
        <dbReference type="EMBL" id="GBG95818.1"/>
    </source>
</evidence>
<accession>A0A401IWD0</accession>
<gene>
    <name evidence="6 8" type="primary">pyrE</name>
    <name evidence="8" type="ORF">LFYK43_22770</name>
</gene>
<dbReference type="EC" id="2.4.2.10" evidence="2 6"/>
<keyword evidence="6" id="KW-0460">Magnesium</keyword>
<dbReference type="CDD" id="cd06223">
    <property type="entry name" value="PRTases_typeI"/>
    <property type="match status" value="1"/>
</dbReference>
<feature type="binding site" evidence="6">
    <location>
        <position position="97"/>
    </location>
    <ligand>
        <name>5-phospho-alpha-D-ribose 1-diphosphate</name>
        <dbReference type="ChEBI" id="CHEBI:58017"/>
        <note>ligand shared between dimeric partners</note>
    </ligand>
</feature>
<feature type="binding site" evidence="6">
    <location>
        <position position="93"/>
    </location>
    <ligand>
        <name>5-phospho-alpha-D-ribose 1-diphosphate</name>
        <dbReference type="ChEBI" id="CHEBI:58017"/>
        <note>ligand shared between dimeric partners</note>
    </ligand>
</feature>
<evidence type="ECO:0000256" key="3">
    <source>
        <dbReference type="ARBA" id="ARBA00022676"/>
    </source>
</evidence>
<protein>
    <recommendedName>
        <fullName evidence="2 6">Orotate phosphoribosyltransferase</fullName>
        <shortName evidence="6">OPRT</shortName>
        <shortName evidence="6">OPRTase</shortName>
        <ecNumber evidence="2 6">2.4.2.10</ecNumber>
    </recommendedName>
</protein>
<evidence type="ECO:0000313" key="9">
    <source>
        <dbReference type="Proteomes" id="UP000286848"/>
    </source>
</evidence>
<dbReference type="Pfam" id="PF00156">
    <property type="entry name" value="Pribosyltran"/>
    <property type="match status" value="1"/>
</dbReference>
<evidence type="ECO:0000256" key="1">
    <source>
        <dbReference type="ARBA" id="ARBA00004889"/>
    </source>
</evidence>
<dbReference type="AlphaFoldDB" id="A0A401IWD0"/>
<dbReference type="EMBL" id="BFFP01000058">
    <property type="protein sequence ID" value="GBG95818.1"/>
    <property type="molecule type" value="Genomic_DNA"/>
</dbReference>
<comment type="subunit">
    <text evidence="6">Homodimer.</text>
</comment>
<evidence type="ECO:0000259" key="7">
    <source>
        <dbReference type="Pfam" id="PF00156"/>
    </source>
</evidence>
<reference evidence="8 9" key="1">
    <citation type="journal article" date="2019" name="Int. J. Syst. Evol. Microbiol.">
        <title>Lactobacillus salitolerans sp. nov., a novel lactic acid bacterium isolated from spent mushroom substrates.</title>
        <authorList>
            <person name="Tohno M."/>
            <person name="Tanizawa Y."/>
            <person name="Kojima Y."/>
            <person name="Sakamoto M."/>
            <person name="Nakamura Y."/>
            <person name="Ohkuma M."/>
            <person name="Kobayashi H."/>
        </authorList>
    </citation>
    <scope>NUCLEOTIDE SEQUENCE [LARGE SCALE GENOMIC DNA]</scope>
    <source>
        <strain evidence="8 9">YK43</strain>
    </source>
</reference>
<comment type="caution">
    <text evidence="6">Lacks conserved residue(s) required for the propagation of feature annotation.</text>
</comment>
<comment type="cofactor">
    <cofactor evidence="6">
        <name>Mg(2+)</name>
        <dbReference type="ChEBI" id="CHEBI:18420"/>
    </cofactor>
</comment>
<dbReference type="PANTHER" id="PTHR19278:SF9">
    <property type="entry name" value="URIDINE 5'-MONOPHOSPHATE SYNTHASE"/>
    <property type="match status" value="1"/>
</dbReference>
<proteinExistence type="inferred from homology"/>
<dbReference type="InterPro" id="IPR004467">
    <property type="entry name" value="Or_phspho_trans_dom"/>
</dbReference>
<dbReference type="GO" id="GO:0044205">
    <property type="term" value="P:'de novo' UMP biosynthetic process"/>
    <property type="evidence" value="ECO:0007669"/>
    <property type="project" value="UniProtKB-UniRule"/>
</dbReference>
<comment type="caution">
    <text evidence="8">The sequence shown here is derived from an EMBL/GenBank/DDBJ whole genome shotgun (WGS) entry which is preliminary data.</text>
</comment>
<dbReference type="NCBIfam" id="TIGR00336">
    <property type="entry name" value="pyrE"/>
    <property type="match status" value="1"/>
</dbReference>
<keyword evidence="4 6" id="KW-0808">Transferase</keyword>
<evidence type="ECO:0000256" key="5">
    <source>
        <dbReference type="ARBA" id="ARBA00022975"/>
    </source>
</evidence>
<dbReference type="GO" id="GO:0000287">
    <property type="term" value="F:magnesium ion binding"/>
    <property type="evidence" value="ECO:0007669"/>
    <property type="project" value="UniProtKB-UniRule"/>
</dbReference>
<dbReference type="Gene3D" id="3.40.50.2020">
    <property type="match status" value="1"/>
</dbReference>
<dbReference type="OrthoDB" id="9802134at2"/>
<dbReference type="InterPro" id="IPR029057">
    <property type="entry name" value="PRTase-like"/>
</dbReference>
<dbReference type="UniPathway" id="UPA00070">
    <property type="reaction ID" value="UER00119"/>
</dbReference>
<feature type="binding site" evidence="6">
    <location>
        <position position="123"/>
    </location>
    <ligand>
        <name>orotate</name>
        <dbReference type="ChEBI" id="CHEBI:30839"/>
    </ligand>
</feature>
<dbReference type="InterPro" id="IPR000836">
    <property type="entry name" value="PRTase_dom"/>
</dbReference>
<feature type="domain" description="Phosphoribosyltransferase" evidence="7">
    <location>
        <begin position="48"/>
        <end position="144"/>
    </location>
</feature>
<organism evidence="8 9">
    <name type="scientific">Ligilactobacillus salitolerans</name>
    <dbReference type="NCBI Taxonomy" id="1808352"/>
    <lineage>
        <taxon>Bacteria</taxon>
        <taxon>Bacillati</taxon>
        <taxon>Bacillota</taxon>
        <taxon>Bacilli</taxon>
        <taxon>Lactobacillales</taxon>
        <taxon>Lactobacillaceae</taxon>
        <taxon>Ligilactobacillus</taxon>
    </lineage>
</organism>
<feature type="binding site" description="in other chain" evidence="6">
    <location>
        <begin position="119"/>
        <end position="127"/>
    </location>
    <ligand>
        <name>5-phospho-alpha-D-ribose 1-diphosphate</name>
        <dbReference type="ChEBI" id="CHEBI:58017"/>
        <note>ligand shared between dimeric partners</note>
    </ligand>
</feature>
<dbReference type="GO" id="GO:0004588">
    <property type="term" value="F:orotate phosphoribosyltransferase activity"/>
    <property type="evidence" value="ECO:0007669"/>
    <property type="project" value="UniProtKB-UniRule"/>
</dbReference>
<comment type="pathway">
    <text evidence="1 6">Pyrimidine metabolism; UMP biosynthesis via de novo pathway; UMP from orotate: step 1/2.</text>
</comment>
<comment type="similarity">
    <text evidence="6">Belongs to the purine/pyrimidine phosphoribosyltransferase family. PyrE subfamily.</text>
</comment>
<keyword evidence="9" id="KW-1185">Reference proteome</keyword>
<keyword evidence="5 6" id="KW-0665">Pyrimidine biosynthesis</keyword>
<dbReference type="InterPro" id="IPR023031">
    <property type="entry name" value="OPRT"/>
</dbReference>
<dbReference type="GO" id="GO:0019856">
    <property type="term" value="P:pyrimidine nucleobase biosynthetic process"/>
    <property type="evidence" value="ECO:0007669"/>
    <property type="project" value="TreeGrafter"/>
</dbReference>
<comment type="function">
    <text evidence="6">Catalyzes the transfer of a ribosyl phosphate group from 5-phosphoribose 1-diphosphate to orotate, leading to the formation of orotidine monophosphate (OMP).</text>
</comment>
<dbReference type="HAMAP" id="MF_01208">
    <property type="entry name" value="PyrE"/>
    <property type="match status" value="1"/>
</dbReference>
<dbReference type="Proteomes" id="UP000286848">
    <property type="component" value="Unassembled WGS sequence"/>
</dbReference>
<comment type="catalytic activity">
    <reaction evidence="6">
        <text>orotidine 5'-phosphate + diphosphate = orotate + 5-phospho-alpha-D-ribose 1-diphosphate</text>
        <dbReference type="Rhea" id="RHEA:10380"/>
        <dbReference type="ChEBI" id="CHEBI:30839"/>
        <dbReference type="ChEBI" id="CHEBI:33019"/>
        <dbReference type="ChEBI" id="CHEBI:57538"/>
        <dbReference type="ChEBI" id="CHEBI:58017"/>
        <dbReference type="EC" id="2.4.2.10"/>
    </reaction>
</comment>
<evidence type="ECO:0000256" key="4">
    <source>
        <dbReference type="ARBA" id="ARBA00022679"/>
    </source>
</evidence>
<dbReference type="PANTHER" id="PTHR19278">
    <property type="entry name" value="OROTATE PHOSPHORIBOSYLTRANSFERASE"/>
    <property type="match status" value="1"/>
</dbReference>
<evidence type="ECO:0000256" key="2">
    <source>
        <dbReference type="ARBA" id="ARBA00011971"/>
    </source>
</evidence>
<dbReference type="SUPFAM" id="SSF53271">
    <property type="entry name" value="PRTase-like"/>
    <property type="match status" value="1"/>
</dbReference>
<evidence type="ECO:0000256" key="6">
    <source>
        <dbReference type="HAMAP-Rule" id="MF_01208"/>
    </source>
</evidence>
<sequence>MKKIAAELLEINAVKLAPKEPFIWASGIKSPIYCDNRLTISYPAVRNEIAAGLAQLITKYYPDTELIAGTATAGIPHAAWVAQILDLPMIYIRSAPKDHGKGRQIEGVAAAGQKTVVIDDLLSTGGSVLRAVHAVQKEKIDVLGVVGIFNYELPSLAENFKVNKLSYHTLTNFSELLEQAQLEQTFTSEEIASMASWKKDPAAWMS</sequence>
<keyword evidence="3 6" id="KW-0328">Glycosyltransferase</keyword>
<name>A0A401IWD0_9LACO</name>